<name>A0A448GVD3_9GAMM</name>
<dbReference type="Proteomes" id="UP000274100">
    <property type="component" value="Chromosome"/>
</dbReference>
<dbReference type="OrthoDB" id="5828847at2"/>
<sequence length="79" mass="9022">MLGDIDYTMNELFAQLGLENSNADIEAFIATNQLDEDTTLATAEFWNDAQRAFIVEEWKKDAVWAMVLDELNARLHEAN</sequence>
<dbReference type="InterPro" id="IPR038086">
    <property type="entry name" value="DUF2789_sf"/>
</dbReference>
<dbReference type="KEGG" id="mcun:NCTC10297_00712"/>
<dbReference type="RefSeq" id="WP_126330124.1">
    <property type="nucleotide sequence ID" value="NZ_LR134343.1"/>
</dbReference>
<dbReference type="EMBL" id="LR134343">
    <property type="protein sequence ID" value="VEG12770.1"/>
    <property type="molecule type" value="Genomic_DNA"/>
</dbReference>
<evidence type="ECO:0000313" key="1">
    <source>
        <dbReference type="EMBL" id="VEG12770.1"/>
    </source>
</evidence>
<dbReference type="AlphaFoldDB" id="A0A448GVD3"/>
<protein>
    <submittedName>
        <fullName evidence="1">Protein of uncharacterized function (DUF2789)</fullName>
    </submittedName>
</protein>
<reference evidence="1 2" key="1">
    <citation type="submission" date="2018-12" db="EMBL/GenBank/DDBJ databases">
        <authorList>
            <consortium name="Pathogen Informatics"/>
        </authorList>
    </citation>
    <scope>NUCLEOTIDE SEQUENCE [LARGE SCALE GENOMIC DNA]</scope>
    <source>
        <strain evidence="1 2">NCTC10297</strain>
    </source>
</reference>
<organism evidence="1 2">
    <name type="scientific">Moraxella cuniculi</name>
    <dbReference type="NCBI Taxonomy" id="34061"/>
    <lineage>
        <taxon>Bacteria</taxon>
        <taxon>Pseudomonadati</taxon>
        <taxon>Pseudomonadota</taxon>
        <taxon>Gammaproteobacteria</taxon>
        <taxon>Moraxellales</taxon>
        <taxon>Moraxellaceae</taxon>
        <taxon>Moraxella</taxon>
    </lineage>
</organism>
<accession>A0A448GVD3</accession>
<dbReference type="Pfam" id="PF10982">
    <property type="entry name" value="DUF2789"/>
    <property type="match status" value="1"/>
</dbReference>
<evidence type="ECO:0000313" key="2">
    <source>
        <dbReference type="Proteomes" id="UP000274100"/>
    </source>
</evidence>
<gene>
    <name evidence="1" type="ORF">NCTC10297_00712</name>
</gene>
<proteinExistence type="predicted"/>
<dbReference type="InterPro" id="IPR021250">
    <property type="entry name" value="DUF2789"/>
</dbReference>
<dbReference type="Gene3D" id="1.10.10.1130">
    <property type="entry name" value="Uncharacterised protein PF10982, DUF2789"/>
    <property type="match status" value="1"/>
</dbReference>